<dbReference type="PANTHER" id="PTHR21366">
    <property type="entry name" value="GLYOXALASE FAMILY PROTEIN"/>
    <property type="match status" value="1"/>
</dbReference>
<reference evidence="3 4" key="1">
    <citation type="submission" date="2016-08" db="EMBL/GenBank/DDBJ databases">
        <title>Analysis of Carbohydrate Active Enzymes in Thermogemmatispora T81 Reveals Carbohydrate Degradation Ability.</title>
        <authorList>
            <person name="Tomazini A."/>
            <person name="Lal S."/>
            <person name="Stott M."/>
            <person name="Henrissat B."/>
            <person name="Polikarpov I."/>
            <person name="Sparling R."/>
            <person name="Levin D.B."/>
        </authorList>
    </citation>
    <scope>NUCLEOTIDE SEQUENCE [LARGE SCALE GENOMIC DNA]</scope>
    <source>
        <strain evidence="3 4">T81</strain>
    </source>
</reference>
<dbReference type="OrthoDB" id="317332at2"/>
<gene>
    <name evidence="3" type="ORF">A4R35_05205</name>
</gene>
<keyword evidence="3" id="KW-0223">Dioxygenase</keyword>
<dbReference type="PANTHER" id="PTHR21366:SF19">
    <property type="entry name" value="METAPYROCATECHASE"/>
    <property type="match status" value="1"/>
</dbReference>
<organism evidence="3 4">
    <name type="scientific">Thermogemmatispora tikiterensis</name>
    <dbReference type="NCBI Taxonomy" id="1825093"/>
    <lineage>
        <taxon>Bacteria</taxon>
        <taxon>Bacillati</taxon>
        <taxon>Chloroflexota</taxon>
        <taxon>Ktedonobacteria</taxon>
        <taxon>Thermogemmatisporales</taxon>
        <taxon>Thermogemmatisporaceae</taxon>
        <taxon>Thermogemmatispora</taxon>
    </lineage>
</organism>
<feature type="domain" description="VOC" evidence="2">
    <location>
        <begin position="13"/>
        <end position="125"/>
    </location>
</feature>
<dbReference type="InterPro" id="IPR037523">
    <property type="entry name" value="VOC_core"/>
</dbReference>
<dbReference type="InterPro" id="IPR029068">
    <property type="entry name" value="Glyas_Bleomycin-R_OHBP_Dase"/>
</dbReference>
<comment type="caution">
    <text evidence="3">The sequence shown here is derived from an EMBL/GenBank/DDBJ whole genome shotgun (WGS) entry which is preliminary data.</text>
</comment>
<evidence type="ECO:0000313" key="3">
    <source>
        <dbReference type="EMBL" id="RAQ94923.1"/>
    </source>
</evidence>
<dbReference type="InterPro" id="IPR017624">
    <property type="entry name" value="Catechol_2-3_dOase"/>
</dbReference>
<accession>A0A328VH07</accession>
<dbReference type="GO" id="GO:0008198">
    <property type="term" value="F:ferrous iron binding"/>
    <property type="evidence" value="ECO:0007669"/>
    <property type="project" value="InterPro"/>
</dbReference>
<dbReference type="Proteomes" id="UP000248706">
    <property type="component" value="Unassembled WGS sequence"/>
</dbReference>
<keyword evidence="1" id="KW-0677">Repeat</keyword>
<dbReference type="RefSeq" id="WP_112427223.1">
    <property type="nucleotide sequence ID" value="NZ_MCIF01000002.1"/>
</dbReference>
<dbReference type="InterPro" id="IPR050383">
    <property type="entry name" value="GlyoxalaseI/FosfomycinResist"/>
</dbReference>
<dbReference type="Gene3D" id="3.10.180.10">
    <property type="entry name" value="2,3-Dihydroxybiphenyl 1,2-Dioxygenase, domain 1"/>
    <property type="match status" value="2"/>
</dbReference>
<dbReference type="SUPFAM" id="SSF54593">
    <property type="entry name" value="Glyoxalase/Bleomycin resistance protein/Dihydroxybiphenyl dioxygenase"/>
    <property type="match status" value="1"/>
</dbReference>
<dbReference type="PROSITE" id="PS51819">
    <property type="entry name" value="VOC"/>
    <property type="match status" value="2"/>
</dbReference>
<feature type="domain" description="VOC" evidence="2">
    <location>
        <begin position="155"/>
        <end position="277"/>
    </location>
</feature>
<dbReference type="Pfam" id="PF00903">
    <property type="entry name" value="Glyoxalase"/>
    <property type="match status" value="2"/>
</dbReference>
<proteinExistence type="predicted"/>
<sequence length="337" mass="38160">MTDFQEPIRDVAHLGHVELLTPRPAESLWFFTEVLGMTVTDRQGQSVYLRAYGDYEHCTLKLTEAPHAGLGHVGWRTVSPQALERRVQALSSQGYGQGWIDGDVGHGRAYRFTDPDGHVMELYYEAKKYLASAELRSRLYNQPQKFTGHGVGVKRIDHVNLMCHDITPNRLFLQEQLGFRLRELLQPEENGVEEGAWLSVTPLTHDIAYMRDFSGAHGRLHHIAYWLDSREEVLRAADILSEHDIFIEAGPARHNVSQAFFLYLYEPGGNRVEVYSGGYLAFAPDWEPIVWRREQRGRGVYWGGALPESFKTYGTPVIEPVQAGQGGQTPAPVFDPL</sequence>
<name>A0A328VH07_9CHLR</name>
<dbReference type="CDD" id="cd09013">
    <property type="entry name" value="BphC-JF8_N_like"/>
    <property type="match status" value="1"/>
</dbReference>
<dbReference type="NCBIfam" id="TIGR03211">
    <property type="entry name" value="catechol_2_3"/>
    <property type="match status" value="1"/>
</dbReference>
<dbReference type="EMBL" id="MCIF01000002">
    <property type="protein sequence ID" value="RAQ94923.1"/>
    <property type="molecule type" value="Genomic_DNA"/>
</dbReference>
<keyword evidence="4" id="KW-1185">Reference proteome</keyword>
<evidence type="ECO:0000313" key="4">
    <source>
        <dbReference type="Proteomes" id="UP000248706"/>
    </source>
</evidence>
<evidence type="ECO:0000256" key="1">
    <source>
        <dbReference type="ARBA" id="ARBA00022737"/>
    </source>
</evidence>
<dbReference type="InterPro" id="IPR004360">
    <property type="entry name" value="Glyas_Fos-R_dOase_dom"/>
</dbReference>
<protein>
    <submittedName>
        <fullName evidence="3">Catechol 2,3-dioxygenase</fullName>
    </submittedName>
</protein>
<dbReference type="AlphaFoldDB" id="A0A328VH07"/>
<dbReference type="GO" id="GO:0018577">
    <property type="term" value="F:catechol 2,3-dioxygenase activity"/>
    <property type="evidence" value="ECO:0007669"/>
    <property type="project" value="InterPro"/>
</dbReference>
<keyword evidence="3" id="KW-0560">Oxidoreductase</keyword>
<evidence type="ECO:0000259" key="2">
    <source>
        <dbReference type="PROSITE" id="PS51819"/>
    </source>
</evidence>